<gene>
    <name evidence="1" type="ORF">DdX_07341</name>
</gene>
<proteinExistence type="predicted"/>
<protein>
    <submittedName>
        <fullName evidence="1">Uncharacterized protein</fullName>
    </submittedName>
</protein>
<comment type="caution">
    <text evidence="1">The sequence shown here is derived from an EMBL/GenBank/DDBJ whole genome shotgun (WGS) entry which is preliminary data.</text>
</comment>
<sequence length="69" mass="7923">MNEDTSSSWQKGASILHSADKTQQYRIAAHLFCCGGWHHCLLDFDFWQKPAIILFSLQWPLPPPLAHCK</sequence>
<name>A0AAD4R898_9BILA</name>
<reference evidence="1" key="1">
    <citation type="submission" date="2022-01" db="EMBL/GenBank/DDBJ databases">
        <title>Genome Sequence Resource for Two Populations of Ditylenchus destructor, the Migratory Endoparasitic Phytonematode.</title>
        <authorList>
            <person name="Zhang H."/>
            <person name="Lin R."/>
            <person name="Xie B."/>
        </authorList>
    </citation>
    <scope>NUCLEOTIDE SEQUENCE</scope>
    <source>
        <strain evidence="1">BazhouSP</strain>
    </source>
</reference>
<evidence type="ECO:0000313" key="1">
    <source>
        <dbReference type="EMBL" id="KAI1716298.1"/>
    </source>
</evidence>
<keyword evidence="2" id="KW-1185">Reference proteome</keyword>
<accession>A0AAD4R898</accession>
<dbReference type="EMBL" id="JAKKPZ010000010">
    <property type="protein sequence ID" value="KAI1716298.1"/>
    <property type="molecule type" value="Genomic_DNA"/>
</dbReference>
<dbReference type="Proteomes" id="UP001201812">
    <property type="component" value="Unassembled WGS sequence"/>
</dbReference>
<evidence type="ECO:0000313" key="2">
    <source>
        <dbReference type="Proteomes" id="UP001201812"/>
    </source>
</evidence>
<dbReference type="AlphaFoldDB" id="A0AAD4R898"/>
<organism evidence="1 2">
    <name type="scientific">Ditylenchus destructor</name>
    <dbReference type="NCBI Taxonomy" id="166010"/>
    <lineage>
        <taxon>Eukaryota</taxon>
        <taxon>Metazoa</taxon>
        <taxon>Ecdysozoa</taxon>
        <taxon>Nematoda</taxon>
        <taxon>Chromadorea</taxon>
        <taxon>Rhabditida</taxon>
        <taxon>Tylenchina</taxon>
        <taxon>Tylenchomorpha</taxon>
        <taxon>Sphaerularioidea</taxon>
        <taxon>Anguinidae</taxon>
        <taxon>Anguininae</taxon>
        <taxon>Ditylenchus</taxon>
    </lineage>
</organism>